<protein>
    <submittedName>
        <fullName evidence="2 4">Kinase-like protein</fullName>
    </submittedName>
</protein>
<dbReference type="CDD" id="cd00180">
    <property type="entry name" value="PKc"/>
    <property type="match status" value="1"/>
</dbReference>
<dbReference type="Proteomes" id="UP000504636">
    <property type="component" value="Unplaced"/>
</dbReference>
<dbReference type="PANTHER" id="PTHR24359:SF1">
    <property type="entry name" value="INHIBITOR OF NUCLEAR FACTOR KAPPA-B KINASE EPSILON SUBUNIT HOMOLOG 1-RELATED"/>
    <property type="match status" value="1"/>
</dbReference>
<evidence type="ECO:0000259" key="1">
    <source>
        <dbReference type="PROSITE" id="PS50011"/>
    </source>
</evidence>
<evidence type="ECO:0000313" key="3">
    <source>
        <dbReference type="Proteomes" id="UP000504636"/>
    </source>
</evidence>
<dbReference type="EMBL" id="MU003710">
    <property type="protein sequence ID" value="KAF2805160.1"/>
    <property type="molecule type" value="Genomic_DNA"/>
</dbReference>
<gene>
    <name evidence="2 4" type="ORF">BDZ99DRAFT_524873</name>
</gene>
<reference evidence="2 4" key="1">
    <citation type="journal article" date="2020" name="Stud. Mycol.">
        <title>101 Dothideomycetes genomes: a test case for predicting lifestyles and emergence of pathogens.</title>
        <authorList>
            <person name="Haridas S."/>
            <person name="Albert R."/>
            <person name="Binder M."/>
            <person name="Bloem J."/>
            <person name="Labutti K."/>
            <person name="Salamov A."/>
            <person name="Andreopoulos B."/>
            <person name="Baker S."/>
            <person name="Barry K."/>
            <person name="Bills G."/>
            <person name="Bluhm B."/>
            <person name="Cannon C."/>
            <person name="Castanera R."/>
            <person name="Culley D."/>
            <person name="Daum C."/>
            <person name="Ezra D."/>
            <person name="Gonzalez J."/>
            <person name="Henrissat B."/>
            <person name="Kuo A."/>
            <person name="Liang C."/>
            <person name="Lipzen A."/>
            <person name="Lutzoni F."/>
            <person name="Magnuson J."/>
            <person name="Mondo S."/>
            <person name="Nolan M."/>
            <person name="Ohm R."/>
            <person name="Pangilinan J."/>
            <person name="Park H.-J."/>
            <person name="Ramirez L."/>
            <person name="Alfaro M."/>
            <person name="Sun H."/>
            <person name="Tritt A."/>
            <person name="Yoshinaga Y."/>
            <person name="Zwiers L.-H."/>
            <person name="Turgeon B."/>
            <person name="Goodwin S."/>
            <person name="Spatafora J."/>
            <person name="Crous P."/>
            <person name="Grigoriev I."/>
        </authorList>
    </citation>
    <scope>NUCLEOTIDE SEQUENCE</scope>
    <source>
        <strain evidence="2 4">CBS 304.34</strain>
    </source>
</reference>
<accession>A0A6A6Y8Z1</accession>
<sequence length="662" mass="75941">MQLETQATVGPEIRLSNFDEHTHANGHYLFRGAEKPKSTILHVCVEVKPRSTEHQILSENRTLNLPAKEPYSEVQELICNVLERHHIEGECKGRFVILERSGSCEEFPIASRPQFEQAMEDFHIRGYDKITYKATFLRIEGRVTTTSRQQLFDAIHKERIQNKNLDNENDAWFVPVDRLLEIISETAVTSLFQDLVELKSKTRSEITDICRKAPRLLATLVLAGFDGDLGHLLSQFLQHRMYDNMMPFSDSAKYLPWFCNDEQHQRICMFQWQTIAIEIPPPPKGGQGNRKRAYSSKHALPLEDVQQVGAGGFGMVYRIKVKASHQKAYKLANDPNPYLAMKEAKREGSKEDYEKEWTMLTQLEEFGHQKHLIRLLTAFQHGDKYYLIFPFARSDLQKHFQLVDPRGQNQSKYVIWTLEQLQGLAEGLNHIHQDVGNTLQPNDLLGKPVRFGYHHDLKPENLLLFVQMDETFDEPLKGLEVGFGRIVMSDFGLGKFRTQIQGSATETIRGSEVYAAPEAGARSLERKQARAYDIWSLGCIVLEFIVWLKEGSDGLETFACKRSGAIDFHRPQITTQGYYHYDQTGTPQLRPEVLERIEFLKRHCTHQAASGPILRLLGLVERCLRISPDSRPRADQVAKELKFILSVAKNSAGNFFRDIPYS</sequence>
<dbReference type="PROSITE" id="PS50011">
    <property type="entry name" value="PROTEIN_KINASE_DOM"/>
    <property type="match status" value="1"/>
</dbReference>
<dbReference type="AlphaFoldDB" id="A0A6A6Y8Z1"/>
<dbReference type="GeneID" id="54466839"/>
<organism evidence="2">
    <name type="scientific">Mytilinidion resinicola</name>
    <dbReference type="NCBI Taxonomy" id="574789"/>
    <lineage>
        <taxon>Eukaryota</taxon>
        <taxon>Fungi</taxon>
        <taxon>Dikarya</taxon>
        <taxon>Ascomycota</taxon>
        <taxon>Pezizomycotina</taxon>
        <taxon>Dothideomycetes</taxon>
        <taxon>Pleosporomycetidae</taxon>
        <taxon>Mytilinidiales</taxon>
        <taxon>Mytilinidiaceae</taxon>
        <taxon>Mytilinidion</taxon>
    </lineage>
</organism>
<keyword evidence="2" id="KW-0808">Transferase</keyword>
<name>A0A6A6Y8Z1_9PEZI</name>
<dbReference type="Gene3D" id="3.30.200.20">
    <property type="entry name" value="Phosphorylase Kinase, domain 1"/>
    <property type="match status" value="1"/>
</dbReference>
<dbReference type="RefSeq" id="XP_033572124.1">
    <property type="nucleotide sequence ID" value="XM_033725946.1"/>
</dbReference>
<dbReference type="Gene3D" id="1.10.510.10">
    <property type="entry name" value="Transferase(Phosphotransferase) domain 1"/>
    <property type="match status" value="1"/>
</dbReference>
<dbReference type="Pfam" id="PF00069">
    <property type="entry name" value="Pkinase"/>
    <property type="match status" value="1"/>
</dbReference>
<dbReference type="PANTHER" id="PTHR24359">
    <property type="entry name" value="SERINE/THREONINE-PROTEIN KINASE SBK1"/>
    <property type="match status" value="1"/>
</dbReference>
<feature type="domain" description="Protein kinase" evidence="1">
    <location>
        <begin position="302"/>
        <end position="644"/>
    </location>
</feature>
<dbReference type="InterPro" id="IPR011009">
    <property type="entry name" value="Kinase-like_dom_sf"/>
</dbReference>
<dbReference type="SMART" id="SM00220">
    <property type="entry name" value="S_TKc"/>
    <property type="match status" value="1"/>
</dbReference>
<dbReference type="SUPFAM" id="SSF56112">
    <property type="entry name" value="Protein kinase-like (PK-like)"/>
    <property type="match status" value="1"/>
</dbReference>
<dbReference type="OrthoDB" id="1046782at2759"/>
<reference evidence="4" key="3">
    <citation type="submission" date="2025-04" db="UniProtKB">
        <authorList>
            <consortium name="RefSeq"/>
        </authorList>
    </citation>
    <scope>IDENTIFICATION</scope>
    <source>
        <strain evidence="4">CBS 304.34</strain>
    </source>
</reference>
<keyword evidence="3" id="KW-1185">Reference proteome</keyword>
<keyword evidence="2" id="KW-0418">Kinase</keyword>
<reference evidence="4" key="2">
    <citation type="submission" date="2020-04" db="EMBL/GenBank/DDBJ databases">
        <authorList>
            <consortium name="NCBI Genome Project"/>
        </authorList>
    </citation>
    <scope>NUCLEOTIDE SEQUENCE</scope>
    <source>
        <strain evidence="4">CBS 304.34</strain>
    </source>
</reference>
<evidence type="ECO:0000313" key="2">
    <source>
        <dbReference type="EMBL" id="KAF2805160.1"/>
    </source>
</evidence>
<dbReference type="InterPro" id="IPR000719">
    <property type="entry name" value="Prot_kinase_dom"/>
</dbReference>
<dbReference type="GO" id="GO:0005524">
    <property type="term" value="F:ATP binding"/>
    <property type="evidence" value="ECO:0007669"/>
    <property type="project" value="InterPro"/>
</dbReference>
<evidence type="ECO:0000313" key="4">
    <source>
        <dbReference type="RefSeq" id="XP_033572124.1"/>
    </source>
</evidence>
<proteinExistence type="predicted"/>
<dbReference type="GO" id="GO:0004674">
    <property type="term" value="F:protein serine/threonine kinase activity"/>
    <property type="evidence" value="ECO:0007669"/>
    <property type="project" value="TreeGrafter"/>
</dbReference>